<feature type="domain" description="Porin" evidence="5">
    <location>
        <begin position="7"/>
        <end position="310"/>
    </location>
</feature>
<evidence type="ECO:0000256" key="2">
    <source>
        <dbReference type="ARBA" id="ARBA00022729"/>
    </source>
</evidence>
<dbReference type="Pfam" id="PF13609">
    <property type="entry name" value="Porin_4"/>
    <property type="match status" value="1"/>
</dbReference>
<dbReference type="InterPro" id="IPR033900">
    <property type="entry name" value="Gram_neg_porin_domain"/>
</dbReference>
<dbReference type="EMBL" id="VUAA01000001">
    <property type="protein sequence ID" value="KAA1256416.1"/>
    <property type="molecule type" value="Genomic_DNA"/>
</dbReference>
<feature type="signal peptide" evidence="4">
    <location>
        <begin position="1"/>
        <end position="21"/>
    </location>
</feature>
<dbReference type="CDD" id="cd00342">
    <property type="entry name" value="gram_neg_porins"/>
    <property type="match status" value="1"/>
</dbReference>
<reference evidence="6 7" key="1">
    <citation type="submission" date="2019-09" db="EMBL/GenBank/DDBJ databases">
        <authorList>
            <person name="Kritzky A."/>
            <person name="Schelkanova E.Y."/>
            <person name="Alkhova Z.V."/>
            <person name="Smirnova N.I."/>
        </authorList>
    </citation>
    <scope>NUCLEOTIDE SEQUENCE [LARGE SCALE GENOMIC DNA]</scope>
    <source>
        <strain evidence="6 7">M1526</strain>
    </source>
</reference>
<dbReference type="InterPro" id="IPR050298">
    <property type="entry name" value="Gram-neg_bact_OMP"/>
</dbReference>
<evidence type="ECO:0000256" key="1">
    <source>
        <dbReference type="ARBA" id="ARBA00004571"/>
    </source>
</evidence>
<dbReference type="GO" id="GO:0009279">
    <property type="term" value="C:cell outer membrane"/>
    <property type="evidence" value="ECO:0007669"/>
    <property type="project" value="UniProtKB-SubCell"/>
</dbReference>
<dbReference type="SUPFAM" id="SSF56935">
    <property type="entry name" value="Porins"/>
    <property type="match status" value="1"/>
</dbReference>
<dbReference type="PANTHER" id="PTHR34501:SF2">
    <property type="entry name" value="OUTER MEMBRANE PORIN F-RELATED"/>
    <property type="match status" value="1"/>
</dbReference>
<keyword evidence="2 4" id="KW-0732">Signal</keyword>
<evidence type="ECO:0000256" key="4">
    <source>
        <dbReference type="SAM" id="SignalP"/>
    </source>
</evidence>
<sequence length="333" mass="36153">MKKAAIAVAVLSAVVSGSTLAATVYDAEGTSLKVGGRLEFRGDFNGNDKGEEIEGTMLNKSRVRLNVAGETDIGAGMKGFGFWEAEQGVKSSAGTTEKTDQEDTFKQRYMYVGMKGDFGSLSFGRQNTAGVQISDMSDIGTFTGDQKAFISAGNEQINNTIAYGYDFESFKLKASYIADNEKNADGYGLSGIYSAPFGLDIGLGYAANDLGTDKGSADQIIAGLGYTIGDLYFGATYTTGDKDDKADTEFTGIEVSAQYKITKEFRLIAAYQNQEKETKNVTKDTADFFELTGRYDFTKNFRSYLAYKANGLDDKDAGYKVEDTIRLGLRYDF</sequence>
<protein>
    <submittedName>
        <fullName evidence="6">Porin</fullName>
    </submittedName>
</protein>
<comment type="subcellular location">
    <subcellularLocation>
        <location evidence="1">Cell outer membrane</location>
        <topology evidence="1">Multi-pass membrane protein</topology>
    </subcellularLocation>
</comment>
<proteinExistence type="predicted"/>
<keyword evidence="3" id="KW-0472">Membrane</keyword>
<dbReference type="GO" id="GO:0015288">
    <property type="term" value="F:porin activity"/>
    <property type="evidence" value="ECO:0007669"/>
    <property type="project" value="InterPro"/>
</dbReference>
<dbReference type="InterPro" id="IPR023614">
    <property type="entry name" value="Porin_dom_sf"/>
</dbReference>
<dbReference type="RefSeq" id="WP_148498370.1">
    <property type="nucleotide sequence ID" value="NZ_JACYQI010000014.1"/>
</dbReference>
<evidence type="ECO:0000313" key="7">
    <source>
        <dbReference type="Proteomes" id="UP000323225"/>
    </source>
</evidence>
<evidence type="ECO:0000259" key="5">
    <source>
        <dbReference type="Pfam" id="PF13609"/>
    </source>
</evidence>
<evidence type="ECO:0000313" key="6">
    <source>
        <dbReference type="EMBL" id="KAA1256416.1"/>
    </source>
</evidence>
<dbReference type="AlphaFoldDB" id="A0A5Q6PN92"/>
<accession>A0A5Q6PN92</accession>
<dbReference type="Proteomes" id="UP000323225">
    <property type="component" value="Unassembled WGS sequence"/>
</dbReference>
<comment type="caution">
    <text evidence="6">The sequence shown here is derived from an EMBL/GenBank/DDBJ whole genome shotgun (WGS) entry which is preliminary data.</text>
</comment>
<evidence type="ECO:0000256" key="3">
    <source>
        <dbReference type="ARBA" id="ARBA00023136"/>
    </source>
</evidence>
<dbReference type="PANTHER" id="PTHR34501">
    <property type="entry name" value="PROTEIN YDDL-RELATED"/>
    <property type="match status" value="1"/>
</dbReference>
<gene>
    <name evidence="6" type="ORF">F0M16_00075</name>
</gene>
<organism evidence="6 7">
    <name type="scientific">Vibrio cholerae</name>
    <dbReference type="NCBI Taxonomy" id="666"/>
    <lineage>
        <taxon>Bacteria</taxon>
        <taxon>Pseudomonadati</taxon>
        <taxon>Pseudomonadota</taxon>
        <taxon>Gammaproteobacteria</taxon>
        <taxon>Vibrionales</taxon>
        <taxon>Vibrionaceae</taxon>
        <taxon>Vibrio</taxon>
    </lineage>
</organism>
<name>A0A5Q6PN92_VIBCL</name>
<dbReference type="Gene3D" id="2.40.160.10">
    <property type="entry name" value="Porin"/>
    <property type="match status" value="1"/>
</dbReference>
<feature type="chain" id="PRO_5031571642" evidence="4">
    <location>
        <begin position="22"/>
        <end position="333"/>
    </location>
</feature>